<evidence type="ECO:0000256" key="1">
    <source>
        <dbReference type="SAM" id="MobiDB-lite"/>
    </source>
</evidence>
<dbReference type="OrthoDB" id="4950956at2"/>
<comment type="caution">
    <text evidence="2">The sequence shown here is derived from an EMBL/GenBank/DDBJ whole genome shotgun (WGS) entry which is preliminary data.</text>
</comment>
<accession>A0A0D0IKP1</accession>
<dbReference type="Proteomes" id="UP000032120">
    <property type="component" value="Unassembled WGS sequence"/>
</dbReference>
<organism evidence="2 3">
    <name type="scientific">Leucobacter komagatae</name>
    <dbReference type="NCBI Taxonomy" id="55969"/>
    <lineage>
        <taxon>Bacteria</taxon>
        <taxon>Bacillati</taxon>
        <taxon>Actinomycetota</taxon>
        <taxon>Actinomycetes</taxon>
        <taxon>Micrococcales</taxon>
        <taxon>Microbacteriaceae</taxon>
        <taxon>Leucobacter</taxon>
    </lineage>
</organism>
<proteinExistence type="predicted"/>
<keyword evidence="3" id="KW-1185">Reference proteome</keyword>
<name>A0A0D0IKP1_9MICO</name>
<feature type="region of interest" description="Disordered" evidence="1">
    <location>
        <begin position="1"/>
        <end position="21"/>
    </location>
</feature>
<evidence type="ECO:0000313" key="2">
    <source>
        <dbReference type="EMBL" id="KIP52184.1"/>
    </source>
</evidence>
<dbReference type="EMBL" id="JXSQ01000014">
    <property type="protein sequence ID" value="KIP52184.1"/>
    <property type="molecule type" value="Genomic_DNA"/>
</dbReference>
<gene>
    <name evidence="2" type="ORF">SD72_10965</name>
</gene>
<dbReference type="RefSeq" id="WP_042544490.1">
    <property type="nucleotide sequence ID" value="NZ_JXSQ01000014.1"/>
</dbReference>
<dbReference type="AlphaFoldDB" id="A0A0D0IKP1"/>
<evidence type="ECO:0000313" key="3">
    <source>
        <dbReference type="Proteomes" id="UP000032120"/>
    </source>
</evidence>
<sequence>MSARRGGRERPGARAAGSWRTAGPRAKQVAVWAALGVALLTILPPPAETDAAWVDAENARASLTALTVPAPVGVGSCVTTPGLLGLDPAVTVNWRAPAGADGYTLASAEFGHSTGGLLLPLTSALLGNVRTTGTPEAYKTVANGGLLGGLLGGTSTVAIRFVGPGGWHSPWLVATASMALAGLNPTCTLSVLPSA</sequence>
<protein>
    <submittedName>
        <fullName evidence="2">Uncharacterized protein</fullName>
    </submittedName>
</protein>
<feature type="compositionally biased region" description="Basic and acidic residues" evidence="1">
    <location>
        <begin position="1"/>
        <end position="12"/>
    </location>
</feature>
<reference evidence="2 3" key="1">
    <citation type="submission" date="2015-01" db="EMBL/GenBank/DDBJ databases">
        <title>Draft genome sequence of Leucobacter komagatae strain VKM ST2845.</title>
        <authorList>
            <person name="Karlyshev A.V."/>
            <person name="Kudryashova E.B."/>
        </authorList>
    </citation>
    <scope>NUCLEOTIDE SEQUENCE [LARGE SCALE GENOMIC DNA]</scope>
    <source>
        <strain evidence="2 3">VKM ST2845</strain>
    </source>
</reference>